<dbReference type="GO" id="GO:0006355">
    <property type="term" value="P:regulation of DNA-templated transcription"/>
    <property type="evidence" value="ECO:0007669"/>
    <property type="project" value="InterPro"/>
</dbReference>
<dbReference type="Proteomes" id="UP000289506">
    <property type="component" value="Plasmid 13"/>
</dbReference>
<keyword evidence="3" id="KW-0614">Plasmid</keyword>
<dbReference type="SUPFAM" id="SSF48013">
    <property type="entry name" value="NusB-like"/>
    <property type="match status" value="1"/>
</dbReference>
<sequence>MEAIKKHKSMRTQRVEIINEIYRTELLEEHFDYQQIIIDNIELTSLQISRLNEIQQRYEFIKKIYGKLINKDWTWDRISPLIRAILINAANEFWSVEPKIVINEAIEITKMFFGSPELDEIETIDNRLYRFVNALLQNFYKTLLHLEMSTK</sequence>
<evidence type="ECO:0000313" key="6">
    <source>
        <dbReference type="Proteomes" id="UP001327314"/>
    </source>
</evidence>
<reference evidence="3 5" key="1">
    <citation type="submission" date="2019-01" db="EMBL/GenBank/DDBJ databases">
        <authorList>
            <consortium name="Pathogen Informatics"/>
        </authorList>
    </citation>
    <scope>NUCLEOTIDE SEQUENCE [LARGE SCALE GENOMIC DNA]</scope>
    <source>
        <strain evidence="3 5">NCTC10142</strain>
        <plasmid evidence="5">13</plasmid>
    </source>
</reference>
<gene>
    <name evidence="3" type="primary">nusB</name>
    <name evidence="3" type="ORF">NCTC10142_00243</name>
    <name evidence="4" type="ORF">RRG46_00995</name>
</gene>
<geneLocation type="plasmid" evidence="3 5">
    <name>13</name>
</geneLocation>
<evidence type="ECO:0000259" key="2">
    <source>
        <dbReference type="Pfam" id="PF01029"/>
    </source>
</evidence>
<feature type="domain" description="NusB/RsmB/TIM44" evidence="2">
    <location>
        <begin position="49"/>
        <end position="141"/>
    </location>
</feature>
<dbReference type="AlphaFoldDB" id="A0A449AHQ5"/>
<evidence type="ECO:0000313" key="5">
    <source>
        <dbReference type="Proteomes" id="UP000289506"/>
    </source>
</evidence>
<reference evidence="4 6" key="2">
    <citation type="submission" date="2023-12" db="EMBL/GenBank/DDBJ databases">
        <title>Hybrid Genome Assemblies of Mycoplasma cynos and Mycoplasma felis isolated from Dogs and Cats with Infectious Respiratory Disease.</title>
        <authorList>
            <person name="Framst I."/>
            <person name="Cai H."/>
            <person name="Ramesh P."/>
            <person name="Maboni G."/>
        </authorList>
    </citation>
    <scope>NUCLEOTIDE SEQUENCE [LARGE SCALE GENOMIC DNA]</scope>
    <source>
        <strain evidence="4 6">30510</strain>
    </source>
</reference>
<accession>A0A449AHQ5</accession>
<evidence type="ECO:0000256" key="1">
    <source>
        <dbReference type="ARBA" id="ARBA00022884"/>
    </source>
</evidence>
<dbReference type="Gene3D" id="1.10.940.10">
    <property type="entry name" value="NusB-like"/>
    <property type="match status" value="1"/>
</dbReference>
<evidence type="ECO:0000313" key="4">
    <source>
        <dbReference type="EMBL" id="WQQ20117.1"/>
    </source>
</evidence>
<dbReference type="InterPro" id="IPR035926">
    <property type="entry name" value="NusB-like_sf"/>
</dbReference>
<proteinExistence type="predicted"/>
<protein>
    <submittedName>
        <fullName evidence="4">Transcription antitermination factor NusB</fullName>
    </submittedName>
    <submittedName>
        <fullName evidence="3">Transcription termination factor</fullName>
    </submittedName>
</protein>
<dbReference type="GO" id="GO:0003723">
    <property type="term" value="F:RNA binding"/>
    <property type="evidence" value="ECO:0007669"/>
    <property type="project" value="UniProtKB-KW"/>
</dbReference>
<dbReference type="GeneID" id="74931777"/>
<organism evidence="3 5">
    <name type="scientific">Mycoplasmopsis cynos</name>
    <dbReference type="NCBI Taxonomy" id="171284"/>
    <lineage>
        <taxon>Bacteria</taxon>
        <taxon>Bacillati</taxon>
        <taxon>Mycoplasmatota</taxon>
        <taxon>Mycoplasmoidales</taxon>
        <taxon>Metamycoplasmataceae</taxon>
        <taxon>Mycoplasmopsis</taxon>
    </lineage>
</organism>
<name>A0A449AHQ5_9BACT</name>
<dbReference type="Proteomes" id="UP001327314">
    <property type="component" value="Chromosome"/>
</dbReference>
<evidence type="ECO:0000313" key="3">
    <source>
        <dbReference type="EMBL" id="VEU64499.1"/>
    </source>
</evidence>
<dbReference type="EMBL" id="CP141046">
    <property type="protein sequence ID" value="WQQ20117.1"/>
    <property type="molecule type" value="Genomic_DNA"/>
</dbReference>
<dbReference type="InterPro" id="IPR006027">
    <property type="entry name" value="NusB_RsmB_TIM44"/>
</dbReference>
<keyword evidence="1" id="KW-0694">RNA-binding</keyword>
<dbReference type="Pfam" id="PF01029">
    <property type="entry name" value="NusB"/>
    <property type="match status" value="1"/>
</dbReference>
<dbReference type="OMA" id="NQNTAWT"/>
<dbReference type="EMBL" id="LR214986">
    <property type="protein sequence ID" value="VEU64499.1"/>
    <property type="molecule type" value="Genomic_DNA"/>
</dbReference>
<dbReference type="RefSeq" id="WP_015287022.1">
    <property type="nucleotide sequence ID" value="NZ_CP103987.1"/>
</dbReference>